<dbReference type="Pfam" id="PF12420">
    <property type="entry name" value="DUF3671"/>
    <property type="match status" value="1"/>
</dbReference>
<name>A0A0J9SXJ8_PLAV1</name>
<keyword evidence="1" id="KW-0812">Transmembrane</keyword>
<protein>
    <submittedName>
        <fullName evidence="2">Uncharacterized protein</fullName>
    </submittedName>
</protein>
<reference evidence="2 3" key="1">
    <citation type="submission" date="2011-08" db="EMBL/GenBank/DDBJ databases">
        <title>The Genome Sequence of Plasmodium vivax Brazil I.</title>
        <authorList>
            <consortium name="The Broad Institute Genome Sequencing Platform"/>
            <consortium name="The Broad Institute Genome Sequencing Center for Infectious Disease"/>
            <person name="Neafsey D."/>
            <person name="Carlton J."/>
            <person name="Barnwell J."/>
            <person name="Collins W."/>
            <person name="Escalante A."/>
            <person name="Mullikin J."/>
            <person name="Saul A."/>
            <person name="Guigo R."/>
            <person name="Camara F."/>
            <person name="Young S.K."/>
            <person name="Zeng Q."/>
            <person name="Gargeya S."/>
            <person name="Fitzgerald M."/>
            <person name="Haas B."/>
            <person name="Abouelleil A."/>
            <person name="Alvarado L."/>
            <person name="Arachchi H.M."/>
            <person name="Berlin A."/>
            <person name="Brown A."/>
            <person name="Chapman S.B."/>
            <person name="Chen Z."/>
            <person name="Dunbar C."/>
            <person name="Freedman E."/>
            <person name="Gearin G."/>
            <person name="Gellesch M."/>
            <person name="Goldberg J."/>
            <person name="Griggs A."/>
            <person name="Gujja S."/>
            <person name="Heiman D."/>
            <person name="Howarth C."/>
            <person name="Larson L."/>
            <person name="Lui A."/>
            <person name="MacDonald P.J.P."/>
            <person name="Montmayeur A."/>
            <person name="Murphy C."/>
            <person name="Neiman D."/>
            <person name="Pearson M."/>
            <person name="Priest M."/>
            <person name="Roberts A."/>
            <person name="Saif S."/>
            <person name="Shea T."/>
            <person name="Shenoy N."/>
            <person name="Sisk P."/>
            <person name="Stolte C."/>
            <person name="Sykes S."/>
            <person name="Wortman J."/>
            <person name="Nusbaum C."/>
            <person name="Birren B."/>
        </authorList>
    </citation>
    <scope>NUCLEOTIDE SEQUENCE [LARGE SCALE GENOMIC DNA]</scope>
    <source>
        <strain evidence="2 3">Brazil I</strain>
    </source>
</reference>
<organism evidence="2 3">
    <name type="scientific">Plasmodium vivax (strain Brazil I)</name>
    <dbReference type="NCBI Taxonomy" id="1033975"/>
    <lineage>
        <taxon>Eukaryota</taxon>
        <taxon>Sar</taxon>
        <taxon>Alveolata</taxon>
        <taxon>Apicomplexa</taxon>
        <taxon>Aconoidasida</taxon>
        <taxon>Haemosporida</taxon>
        <taxon>Plasmodiidae</taxon>
        <taxon>Plasmodium</taxon>
        <taxon>Plasmodium (Plasmodium)</taxon>
    </lineage>
</organism>
<proteinExistence type="predicted"/>
<keyword evidence="1" id="KW-1133">Transmembrane helix</keyword>
<dbReference type="AlphaFoldDB" id="A0A0J9SXJ8"/>
<feature type="transmembrane region" description="Helical" evidence="1">
    <location>
        <begin position="12"/>
        <end position="30"/>
    </location>
</feature>
<dbReference type="Proteomes" id="UP000053327">
    <property type="component" value="Unassembled WGS sequence"/>
</dbReference>
<dbReference type="EMBL" id="KQ234796">
    <property type="protein sequence ID" value="KMZ87589.1"/>
    <property type="molecule type" value="Genomic_DNA"/>
</dbReference>
<evidence type="ECO:0000256" key="1">
    <source>
        <dbReference type="SAM" id="Phobius"/>
    </source>
</evidence>
<dbReference type="OrthoDB" id="10298754at2759"/>
<evidence type="ECO:0000313" key="2">
    <source>
        <dbReference type="EMBL" id="KMZ87589.1"/>
    </source>
</evidence>
<keyword evidence="1" id="KW-0472">Membrane</keyword>
<dbReference type="InterPro" id="IPR022139">
    <property type="entry name" value="Fam-L/Fam-M-like_plasmodium"/>
</dbReference>
<gene>
    <name evidence="2" type="ORF">PVBG_06362</name>
</gene>
<evidence type="ECO:0000313" key="3">
    <source>
        <dbReference type="Proteomes" id="UP000053327"/>
    </source>
</evidence>
<sequence>MMELFGNYNIRNSINFVVLLKLFTYIYLIWNPNNDMVNINAVEMKFNLDRALNIRFNRLLEKLEQKNNLYKTHVRQNYADYGMNKNIKNEAERKSTYSQVKGKSLNKLDSYKQGYKHRYSKKKGLSKFECYCEKKVFDKIEYINELSMKLQNKKKYVSIRILNK</sequence>
<accession>A0A0J9SXJ8</accession>